<dbReference type="Pfam" id="PF00232">
    <property type="entry name" value="Glyco_hydro_1"/>
    <property type="match status" value="1"/>
</dbReference>
<dbReference type="GO" id="GO:0005829">
    <property type="term" value="C:cytosol"/>
    <property type="evidence" value="ECO:0007669"/>
    <property type="project" value="TreeGrafter"/>
</dbReference>
<keyword evidence="6 20" id="KW-0378">Hydrolase</keyword>
<dbReference type="GO" id="GO:0016020">
    <property type="term" value="C:membrane"/>
    <property type="evidence" value="ECO:0007669"/>
    <property type="project" value="GOC"/>
</dbReference>
<dbReference type="SUPFAM" id="SSF51445">
    <property type="entry name" value="(Trans)glycosidases"/>
    <property type="match status" value="1"/>
</dbReference>
<evidence type="ECO:0000256" key="15">
    <source>
        <dbReference type="ARBA" id="ARBA00068094"/>
    </source>
</evidence>
<evidence type="ECO:0000313" key="21">
    <source>
        <dbReference type="Ensembl" id="ENSLLEP00000005201.1"/>
    </source>
</evidence>
<dbReference type="InterPro" id="IPR018120">
    <property type="entry name" value="Glyco_hydro_1_AS"/>
</dbReference>
<comment type="catalytic activity">
    <reaction evidence="1">
        <text>Hydrolysis of terminal, non-reducing beta-D-glucosyl residues with release of beta-D-glucose.</text>
        <dbReference type="EC" id="3.2.1.21"/>
    </reaction>
</comment>
<evidence type="ECO:0000256" key="12">
    <source>
        <dbReference type="ARBA" id="ARBA00051666"/>
    </source>
</evidence>
<evidence type="ECO:0000256" key="14">
    <source>
        <dbReference type="ARBA" id="ARBA00060858"/>
    </source>
</evidence>
<comment type="catalytic activity">
    <reaction evidence="2">
        <text>a beta-D-glucosyl-(1&lt;-&gt;1')-N-acylsphing-4-enine + H2O = an N-acylsphing-4-enine + D-glucose</text>
        <dbReference type="Rhea" id="RHEA:13269"/>
        <dbReference type="ChEBI" id="CHEBI:4167"/>
        <dbReference type="ChEBI" id="CHEBI:15377"/>
        <dbReference type="ChEBI" id="CHEBI:22801"/>
        <dbReference type="ChEBI" id="CHEBI:52639"/>
        <dbReference type="EC" id="3.2.1.45"/>
    </reaction>
    <physiologicalReaction direction="left-to-right" evidence="2">
        <dbReference type="Rhea" id="RHEA:13270"/>
    </physiologicalReaction>
</comment>
<comment type="catalytic activity">
    <reaction evidence="8">
        <text>a beta-D-galactosyl-(1&lt;-&gt;1')-N-acylsphing-4-enine + H2O = an N-acylsphing-4-enine + D-galactose</text>
        <dbReference type="Rhea" id="RHEA:14297"/>
        <dbReference type="ChEBI" id="CHEBI:4139"/>
        <dbReference type="ChEBI" id="CHEBI:15377"/>
        <dbReference type="ChEBI" id="CHEBI:18390"/>
        <dbReference type="ChEBI" id="CHEBI:52639"/>
        <dbReference type="EC" id="3.2.1.46"/>
    </reaction>
    <physiologicalReaction direction="left-to-right" evidence="8">
        <dbReference type="Rhea" id="RHEA:14298"/>
    </physiologicalReaction>
</comment>
<evidence type="ECO:0000256" key="10">
    <source>
        <dbReference type="ARBA" id="ARBA00050809"/>
    </source>
</evidence>
<dbReference type="GO" id="GO:0016052">
    <property type="term" value="P:carbohydrate catabolic process"/>
    <property type="evidence" value="ECO:0007669"/>
    <property type="project" value="UniProtKB-ARBA"/>
</dbReference>
<dbReference type="InterPro" id="IPR017853">
    <property type="entry name" value="GH"/>
</dbReference>
<keyword evidence="7 20" id="KW-0326">Glycosidase</keyword>
<dbReference type="GeneTree" id="ENSGT00940000160460"/>
<dbReference type="GO" id="GO:0046477">
    <property type="term" value="P:glycosylceramide catabolic process"/>
    <property type="evidence" value="ECO:0007669"/>
    <property type="project" value="TreeGrafter"/>
</dbReference>
<reference evidence="21" key="2">
    <citation type="submission" date="2025-09" db="UniProtKB">
        <authorList>
            <consortium name="Ensembl"/>
        </authorList>
    </citation>
    <scope>IDENTIFICATION</scope>
</reference>
<dbReference type="PROSITE" id="PS00572">
    <property type="entry name" value="GLYCOSYL_HYDROL_F1_1"/>
    <property type="match status" value="1"/>
</dbReference>
<evidence type="ECO:0000313" key="22">
    <source>
        <dbReference type="Proteomes" id="UP000694569"/>
    </source>
</evidence>
<dbReference type="PRINTS" id="PR00131">
    <property type="entry name" value="GLHYDRLASE1"/>
</dbReference>
<organism evidence="21 22">
    <name type="scientific">Leptobrachium leishanense</name>
    <name type="common">Leishan spiny toad</name>
    <dbReference type="NCBI Taxonomy" id="445787"/>
    <lineage>
        <taxon>Eukaryota</taxon>
        <taxon>Metazoa</taxon>
        <taxon>Chordata</taxon>
        <taxon>Craniata</taxon>
        <taxon>Vertebrata</taxon>
        <taxon>Euteleostomi</taxon>
        <taxon>Amphibia</taxon>
        <taxon>Batrachia</taxon>
        <taxon>Anura</taxon>
        <taxon>Pelobatoidea</taxon>
        <taxon>Megophryidae</taxon>
        <taxon>Leptobrachium</taxon>
    </lineage>
</organism>
<evidence type="ECO:0000256" key="18">
    <source>
        <dbReference type="ARBA" id="ARBA00083229"/>
    </source>
</evidence>
<comment type="catalytic activity">
    <reaction evidence="12">
        <text>beta-D-glucosyl-(1&lt;-&gt;1)-N-octadecanoylsphing-4-enine + H2O = N-octadecanoylsphing-4-enine + D-glucose</text>
        <dbReference type="Rhea" id="RHEA:59284"/>
        <dbReference type="ChEBI" id="CHEBI:4167"/>
        <dbReference type="ChEBI" id="CHEBI:15377"/>
        <dbReference type="ChEBI" id="CHEBI:72961"/>
        <dbReference type="ChEBI" id="CHEBI:84719"/>
    </reaction>
    <physiologicalReaction direction="left-to-right" evidence="12">
        <dbReference type="Rhea" id="RHEA:59285"/>
    </physiologicalReaction>
</comment>
<dbReference type="InterPro" id="IPR001360">
    <property type="entry name" value="Glyco_hydro_1"/>
</dbReference>
<dbReference type="Gene3D" id="3.20.20.80">
    <property type="entry name" value="Glycosidases"/>
    <property type="match status" value="1"/>
</dbReference>
<dbReference type="EC" id="3.2.1.46" evidence="3"/>
<evidence type="ECO:0000256" key="7">
    <source>
        <dbReference type="ARBA" id="ARBA00023295"/>
    </source>
</evidence>
<comment type="catalytic activity">
    <reaction evidence="13">
        <text>beta-D-glucosyl-(1&lt;-&gt;1)-sphing-4-enine + H2O = sphing-4-enine + D-glucose</text>
        <dbReference type="Rhea" id="RHEA:59288"/>
        <dbReference type="ChEBI" id="CHEBI:4167"/>
        <dbReference type="ChEBI" id="CHEBI:15377"/>
        <dbReference type="ChEBI" id="CHEBI:57756"/>
        <dbReference type="ChEBI" id="CHEBI:83992"/>
    </reaction>
    <physiologicalReaction direction="left-to-right" evidence="13">
        <dbReference type="Rhea" id="RHEA:59289"/>
    </physiologicalReaction>
</comment>
<keyword evidence="22" id="KW-1185">Reference proteome</keyword>
<evidence type="ECO:0000256" key="5">
    <source>
        <dbReference type="ARBA" id="ARBA00012744"/>
    </source>
</evidence>
<evidence type="ECO:0000256" key="4">
    <source>
        <dbReference type="ARBA" id="ARBA00012658"/>
    </source>
</evidence>
<dbReference type="GO" id="GO:0008422">
    <property type="term" value="F:beta-glucosidase activity"/>
    <property type="evidence" value="ECO:0007669"/>
    <property type="project" value="UniProtKB-EC"/>
</dbReference>
<evidence type="ECO:0000256" key="20">
    <source>
        <dbReference type="RuleBase" id="RU004468"/>
    </source>
</evidence>
<accession>A0A8C5LYM6</accession>
<evidence type="ECO:0000256" key="2">
    <source>
        <dbReference type="ARBA" id="ARBA00001013"/>
    </source>
</evidence>
<evidence type="ECO:0000256" key="19">
    <source>
        <dbReference type="PROSITE-ProRule" id="PRU10055"/>
    </source>
</evidence>
<evidence type="ECO:0000256" key="9">
    <source>
        <dbReference type="ARBA" id="ARBA00048813"/>
    </source>
</evidence>
<reference evidence="21" key="1">
    <citation type="submission" date="2025-08" db="UniProtKB">
        <authorList>
            <consortium name="Ensembl"/>
        </authorList>
    </citation>
    <scope>IDENTIFICATION</scope>
</reference>
<dbReference type="EC" id="3.2.1.45" evidence="4"/>
<dbReference type="GO" id="GO:0004336">
    <property type="term" value="F:galactosylceramidase activity"/>
    <property type="evidence" value="ECO:0007669"/>
    <property type="project" value="UniProtKB-EC"/>
</dbReference>
<dbReference type="OrthoDB" id="65569at2759"/>
<feature type="active site" description="Nucleophile" evidence="19">
    <location>
        <position position="384"/>
    </location>
</feature>
<comment type="catalytic activity">
    <reaction evidence="10">
        <text>beta-D-galactosyl-(1&lt;-&gt;1')-N-octadecanoylsphing-4-enine + H2O = N-octadecanoylsphing-4-enine + D-galactose</text>
        <dbReference type="Rhea" id="RHEA:59292"/>
        <dbReference type="ChEBI" id="CHEBI:4139"/>
        <dbReference type="ChEBI" id="CHEBI:15377"/>
        <dbReference type="ChEBI" id="CHEBI:72961"/>
        <dbReference type="ChEBI" id="CHEBI:84720"/>
    </reaction>
    <physiologicalReaction direction="left-to-right" evidence="10">
        <dbReference type="Rhea" id="RHEA:59293"/>
    </physiologicalReaction>
</comment>
<comment type="catalytic activity">
    <reaction evidence="9">
        <text>beta-D-galactosyl-(1&lt;-&gt;1)-sphing-4-enine + H2O = sphing-4-enine + D-galactose</text>
        <dbReference type="Rhea" id="RHEA:43908"/>
        <dbReference type="ChEBI" id="CHEBI:4139"/>
        <dbReference type="ChEBI" id="CHEBI:15377"/>
        <dbReference type="ChEBI" id="CHEBI:57756"/>
        <dbReference type="ChEBI" id="CHEBI:57934"/>
    </reaction>
    <physiologicalReaction direction="left-to-right" evidence="9">
        <dbReference type="Rhea" id="RHEA:43909"/>
    </physiologicalReaction>
</comment>
<protein>
    <recommendedName>
        <fullName evidence="15">Cytosolic beta-glucosidase</fullName>
        <ecNumber evidence="5">3.2.1.21</ecNumber>
        <ecNumber evidence="4">3.2.1.45</ecNumber>
        <ecNumber evidence="3">3.2.1.46</ecNumber>
    </recommendedName>
    <alternativeName>
        <fullName evidence="16">Cytosolic galactosylceramidase</fullName>
    </alternativeName>
    <alternativeName>
        <fullName evidence="18">Cytosolic glucosylceramidase</fullName>
    </alternativeName>
    <alternativeName>
        <fullName evidence="17">Cytosolic glycosylceramidase</fullName>
    </alternativeName>
</protein>
<comment type="catalytic activity">
    <reaction evidence="11">
        <text>a beta-D-xylosyl-(1&lt;-&gt;1')-N-acylsphing-4-enine + cholesterol = cholesteryl 3-beta-D-xyloside + an N-acylsphing-4-enine</text>
        <dbReference type="Rhea" id="RHEA:70239"/>
        <dbReference type="ChEBI" id="CHEBI:16113"/>
        <dbReference type="ChEBI" id="CHEBI:52639"/>
        <dbReference type="ChEBI" id="CHEBI:189067"/>
        <dbReference type="ChEBI" id="CHEBI:189068"/>
    </reaction>
    <physiologicalReaction direction="left-to-right" evidence="11">
        <dbReference type="Rhea" id="RHEA:70240"/>
    </physiologicalReaction>
    <physiologicalReaction direction="right-to-left" evidence="11">
        <dbReference type="Rhea" id="RHEA:70241"/>
    </physiologicalReaction>
</comment>
<evidence type="ECO:0000256" key="17">
    <source>
        <dbReference type="ARBA" id="ARBA00081896"/>
    </source>
</evidence>
<dbReference type="Proteomes" id="UP000694569">
    <property type="component" value="Unplaced"/>
</dbReference>
<dbReference type="PANTHER" id="PTHR10353:SF291">
    <property type="entry name" value="CYTOSOLIC BETA-GLUCOSIDASE"/>
    <property type="match status" value="1"/>
</dbReference>
<dbReference type="AlphaFoldDB" id="A0A8C5LYM6"/>
<dbReference type="GO" id="GO:0004348">
    <property type="term" value="F:glucosylceramidase activity"/>
    <property type="evidence" value="ECO:0007669"/>
    <property type="project" value="UniProtKB-EC"/>
</dbReference>
<dbReference type="PROSITE" id="PS00653">
    <property type="entry name" value="GLYCOSYL_HYDROL_F1_2"/>
    <property type="match status" value="1"/>
</dbReference>
<dbReference type="FunFam" id="3.20.20.80:FF:000011">
    <property type="entry name" value="Cytosolic beta-glucosidase"/>
    <property type="match status" value="1"/>
</dbReference>
<evidence type="ECO:0000256" key="3">
    <source>
        <dbReference type="ARBA" id="ARBA00012657"/>
    </source>
</evidence>
<dbReference type="Ensembl" id="ENSLLET00000005427.1">
    <property type="protein sequence ID" value="ENSLLEP00000005201.1"/>
    <property type="gene ID" value="ENSLLEG00000003323.1"/>
</dbReference>
<dbReference type="GO" id="GO:0004565">
    <property type="term" value="F:beta-galactosidase activity"/>
    <property type="evidence" value="ECO:0007669"/>
    <property type="project" value="TreeGrafter"/>
</dbReference>
<dbReference type="PANTHER" id="PTHR10353">
    <property type="entry name" value="GLYCOSYL HYDROLASE"/>
    <property type="match status" value="1"/>
</dbReference>
<dbReference type="EC" id="3.2.1.21" evidence="5"/>
<evidence type="ECO:0000256" key="6">
    <source>
        <dbReference type="ARBA" id="ARBA00022801"/>
    </source>
</evidence>
<evidence type="ECO:0000256" key="8">
    <source>
        <dbReference type="ARBA" id="ARBA00033698"/>
    </source>
</evidence>
<evidence type="ECO:0000256" key="11">
    <source>
        <dbReference type="ARBA" id="ARBA00051414"/>
    </source>
</evidence>
<gene>
    <name evidence="21" type="primary">GBA3</name>
</gene>
<name>A0A8C5LYM6_9ANUR</name>
<comment type="similarity">
    <text evidence="14">Belongs to the glycosyl hydrolase 1 family. Klotho subfamily.</text>
</comment>
<evidence type="ECO:0000256" key="16">
    <source>
        <dbReference type="ARBA" id="ARBA00079026"/>
    </source>
</evidence>
<proteinExistence type="inferred from homology"/>
<dbReference type="InterPro" id="IPR033132">
    <property type="entry name" value="GH_1_N_CS"/>
</dbReference>
<sequence>MYAADTMENYQYPKDFAWGASTAAYQIEGGWDADGKGLNVWDTFTHQGGDRVFKNQTGDVACGSYTLWEEDLKCIKQLGLTHYRFSISWSRLLPDGTTGFINQKGVDYYNMVIDSLLENTVVPVVTLYHFDMPQAIEDEGGWNSEKTVDTFENFARFCFKTFGNRVKLWITINEPYVVAKHSYEDGVFAPGKTNKGFGAYQAAHNMLLAHAKAWHAYNNSYKSQQKGLVSIALNSDWAEPFDPNSTKDKEATERYLAFRLGWFAKPIFVDGDYPEVMKVEVSKRSKEQGLQNSRLPEFTNEEKVMMKGTADFFCLNYYTTRMIKPCSATNEEPSYDSDMAAEGVKDPEWPVSGIEWLAVVPWGLRRLLAYIKDTCGDPAVYITENGFAQSDPPVLKDLQRWEYFEKTLAEVLKAIRLDGVNVKGYFVWSLLDNFEWTSGYNVRFGLFHIDFDRIDLPRVPYHSAAEYTKVVKMNGLSGQKA</sequence>
<evidence type="ECO:0000256" key="1">
    <source>
        <dbReference type="ARBA" id="ARBA00000448"/>
    </source>
</evidence>
<evidence type="ECO:0000256" key="13">
    <source>
        <dbReference type="ARBA" id="ARBA00052085"/>
    </source>
</evidence>